<dbReference type="PANTHER" id="PTHR22916">
    <property type="entry name" value="GLYCOSYLTRANSFERASE"/>
    <property type="match status" value="1"/>
</dbReference>
<keyword evidence="2" id="KW-0808">Transferase</keyword>
<accession>A0A1W1C8Y4</accession>
<dbReference type="EMBL" id="FPHC01000065">
    <property type="protein sequence ID" value="SFV62308.1"/>
    <property type="molecule type" value="Genomic_DNA"/>
</dbReference>
<dbReference type="EC" id="2.4.1.-" evidence="2"/>
<gene>
    <name evidence="2" type="ORF">MNB_SV-6-390</name>
</gene>
<dbReference type="PANTHER" id="PTHR22916:SF3">
    <property type="entry name" value="UDP-GLCNAC:BETAGAL BETA-1,3-N-ACETYLGLUCOSAMINYLTRANSFERASE-LIKE PROTEIN 1"/>
    <property type="match status" value="1"/>
</dbReference>
<keyword evidence="2" id="KW-0328">Glycosyltransferase</keyword>
<protein>
    <submittedName>
        <fullName evidence="2">Alpha-L-Rha alpha-1,3-L-rhamnosyltransferase</fullName>
        <ecNumber evidence="2">2.4.1.-</ecNumber>
    </submittedName>
</protein>
<feature type="domain" description="Glycosyltransferase 2-like" evidence="1">
    <location>
        <begin position="6"/>
        <end position="140"/>
    </location>
</feature>
<dbReference type="InterPro" id="IPR029044">
    <property type="entry name" value="Nucleotide-diphossugar_trans"/>
</dbReference>
<evidence type="ECO:0000313" key="2">
    <source>
        <dbReference type="EMBL" id="SFV62308.1"/>
    </source>
</evidence>
<dbReference type="GO" id="GO:0016758">
    <property type="term" value="F:hexosyltransferase activity"/>
    <property type="evidence" value="ECO:0007669"/>
    <property type="project" value="UniProtKB-ARBA"/>
</dbReference>
<reference evidence="2" key="1">
    <citation type="submission" date="2016-10" db="EMBL/GenBank/DDBJ databases">
        <authorList>
            <person name="de Groot N.N."/>
        </authorList>
    </citation>
    <scope>NUCLEOTIDE SEQUENCE</scope>
</reference>
<dbReference type="Pfam" id="PF00535">
    <property type="entry name" value="Glycos_transf_2"/>
    <property type="match status" value="1"/>
</dbReference>
<name>A0A1W1C8Y4_9ZZZZ</name>
<dbReference type="Gene3D" id="3.90.550.10">
    <property type="entry name" value="Spore Coat Polysaccharide Biosynthesis Protein SpsA, Chain A"/>
    <property type="match status" value="1"/>
</dbReference>
<evidence type="ECO:0000259" key="1">
    <source>
        <dbReference type="Pfam" id="PF00535"/>
    </source>
</evidence>
<dbReference type="CDD" id="cd04196">
    <property type="entry name" value="GT_2_like_d"/>
    <property type="match status" value="1"/>
</dbReference>
<dbReference type="SUPFAM" id="SSF53448">
    <property type="entry name" value="Nucleotide-diphospho-sugar transferases"/>
    <property type="match status" value="1"/>
</dbReference>
<organism evidence="2">
    <name type="scientific">hydrothermal vent metagenome</name>
    <dbReference type="NCBI Taxonomy" id="652676"/>
    <lineage>
        <taxon>unclassified sequences</taxon>
        <taxon>metagenomes</taxon>
        <taxon>ecological metagenomes</taxon>
    </lineage>
</organism>
<proteinExistence type="predicted"/>
<sequence length="309" mass="35824">MNQIAILLSTYNGEKFIKEQLTSLAEQSYREFDIYIRDDGSSDKTLEYIDKFIQDSDLSIKLLSGDENVGALLSFFTLLREVSAIDRYGYIMFCDQDDIWLSNKVEISIERMQELERSYPDLPLLIHSDLTVVDERLDTIDSSYWSYQQIDPTRTDLNHLLVENVITGCTTIINSNLAKLALPIPTDAIMHDWWLGLVATTLGKIDYIETSTILYRQHSQNEIGASKFGFDTVVQKISKLSTPIFDRYIKQSKVLLDRYRDRLKPKDLDTLEAIVSIEYIPWYRGKMLLVKYNLSKRNFIKNIGLLLCR</sequence>
<dbReference type="AlphaFoldDB" id="A0A1W1C8Y4"/>
<dbReference type="InterPro" id="IPR001173">
    <property type="entry name" value="Glyco_trans_2-like"/>
</dbReference>